<sequence>MIPSNSQASSQVRDKPMARSRYKAAFGAWWKSFTGRFTSDQAWSVDDSINSATAEFEQYVGEKLTLIHELKKQLAAKEQEKQDQLREFLLGQIELLDAMEQKEASLRERYEGDADALKLITNHTSLQKRLWRQLERYGVKRIDFPGGKLLVGLSKVVDTMPDSGKPNESIISIVSQGYVRGSTVLREAELIVVKN</sequence>
<dbReference type="InterPro" id="IPR009012">
    <property type="entry name" value="GrpE_head"/>
</dbReference>
<dbReference type="GO" id="GO:0042803">
    <property type="term" value="F:protein homodimerization activity"/>
    <property type="evidence" value="ECO:0007669"/>
    <property type="project" value="InterPro"/>
</dbReference>
<dbReference type="AlphaFoldDB" id="A0A6M6BIH7"/>
<dbReference type="EMBL" id="CP053538">
    <property type="protein sequence ID" value="QJX47830.1"/>
    <property type="molecule type" value="Genomic_DNA"/>
</dbReference>
<dbReference type="GO" id="GO:0006457">
    <property type="term" value="P:protein folding"/>
    <property type="evidence" value="ECO:0007669"/>
    <property type="project" value="InterPro"/>
</dbReference>
<proteinExistence type="predicted"/>
<gene>
    <name evidence="2" type="primary">grpE</name>
    <name evidence="2" type="ORF">HMJ29_13105</name>
</gene>
<protein>
    <submittedName>
        <fullName evidence="2">Nucleotide exchange factor GrpE</fullName>
    </submittedName>
</protein>
<dbReference type="Proteomes" id="UP000501623">
    <property type="component" value="Chromosome"/>
</dbReference>
<evidence type="ECO:0000313" key="3">
    <source>
        <dbReference type="Proteomes" id="UP000501623"/>
    </source>
</evidence>
<keyword evidence="1" id="KW-0143">Chaperone</keyword>
<dbReference type="RefSeq" id="WP_171591921.1">
    <property type="nucleotide sequence ID" value="NZ_CP053538.1"/>
</dbReference>
<reference evidence="2 3" key="1">
    <citation type="submission" date="2020-05" db="EMBL/GenBank/DDBJ databases">
        <title>Complete genome sequence of Hymenobacter sp. TS19 in Coasted Sand Dune.</title>
        <authorList>
            <person name="Lee J.-H."/>
            <person name="Jung J.-H."/>
            <person name="Jeong S."/>
            <person name="Zhao L."/>
            <person name="Kim M.-K."/>
            <person name="Seo H.-S."/>
            <person name="Lim S."/>
        </authorList>
    </citation>
    <scope>NUCLEOTIDE SEQUENCE [LARGE SCALE GENOMIC DNA]</scope>
    <source>
        <strain evidence="2 3">TS19</strain>
    </source>
</reference>
<accession>A0A6M6BIH7</accession>
<dbReference type="KEGG" id="hts:HMJ29_13105"/>
<keyword evidence="3" id="KW-1185">Reference proteome</keyword>
<dbReference type="InterPro" id="IPR000740">
    <property type="entry name" value="GrpE"/>
</dbReference>
<dbReference type="GO" id="GO:0000774">
    <property type="term" value="F:adenyl-nucleotide exchange factor activity"/>
    <property type="evidence" value="ECO:0007669"/>
    <property type="project" value="InterPro"/>
</dbReference>
<organism evidence="2 3">
    <name type="scientific">Hymenobacter taeanensis</name>
    <dbReference type="NCBI Taxonomy" id="2735321"/>
    <lineage>
        <taxon>Bacteria</taxon>
        <taxon>Pseudomonadati</taxon>
        <taxon>Bacteroidota</taxon>
        <taxon>Cytophagia</taxon>
        <taxon>Cytophagales</taxon>
        <taxon>Hymenobacteraceae</taxon>
        <taxon>Hymenobacter</taxon>
    </lineage>
</organism>
<evidence type="ECO:0000313" key="2">
    <source>
        <dbReference type="EMBL" id="QJX47830.1"/>
    </source>
</evidence>
<dbReference type="GO" id="GO:0051087">
    <property type="term" value="F:protein-folding chaperone binding"/>
    <property type="evidence" value="ECO:0007669"/>
    <property type="project" value="InterPro"/>
</dbReference>
<dbReference type="SUPFAM" id="SSF51064">
    <property type="entry name" value="Head domain of nucleotide exchange factor GrpE"/>
    <property type="match status" value="1"/>
</dbReference>
<evidence type="ECO:0000256" key="1">
    <source>
        <dbReference type="ARBA" id="ARBA00023186"/>
    </source>
</evidence>
<name>A0A6M6BIH7_9BACT</name>
<dbReference type="Pfam" id="PF01025">
    <property type="entry name" value="GrpE"/>
    <property type="match status" value="1"/>
</dbReference>